<gene>
    <name evidence="2" type="ORF">GCM10011320_09430</name>
</gene>
<dbReference type="Pfam" id="PF03374">
    <property type="entry name" value="ANT"/>
    <property type="match status" value="1"/>
</dbReference>
<keyword evidence="3" id="KW-1185">Reference proteome</keyword>
<reference evidence="2" key="1">
    <citation type="journal article" date="2014" name="Int. J. Syst. Evol. Microbiol.">
        <title>Complete genome sequence of Corynebacterium casei LMG S-19264T (=DSM 44701T), isolated from a smear-ripened cheese.</title>
        <authorList>
            <consortium name="US DOE Joint Genome Institute (JGI-PGF)"/>
            <person name="Walter F."/>
            <person name="Albersmeier A."/>
            <person name="Kalinowski J."/>
            <person name="Ruckert C."/>
        </authorList>
    </citation>
    <scope>NUCLEOTIDE SEQUENCE</scope>
    <source>
        <strain evidence="2">CGMCC 1.3617</strain>
    </source>
</reference>
<sequence>MCVVGWDSDEVELKKVGTSEGEFCISDVGKMLRFTKLRQLFDFMSTIGWIQRSNGGAWVATQFAVEFGFMRRRAHVTARGLEQLARRINGLPDTSAIYKRVLEEFRSQLDRGCATLQ</sequence>
<feature type="domain" description="Antirepressor protein C-terminal" evidence="1">
    <location>
        <begin position="16"/>
        <end position="77"/>
    </location>
</feature>
<name>A0A917NJ35_9PROT</name>
<dbReference type="AlphaFoldDB" id="A0A917NJ35"/>
<organism evidence="2 3">
    <name type="scientific">Neoroseomonas lacus</name>
    <dbReference type="NCBI Taxonomy" id="287609"/>
    <lineage>
        <taxon>Bacteria</taxon>
        <taxon>Pseudomonadati</taxon>
        <taxon>Pseudomonadota</taxon>
        <taxon>Alphaproteobacteria</taxon>
        <taxon>Acetobacterales</taxon>
        <taxon>Acetobacteraceae</taxon>
        <taxon>Neoroseomonas</taxon>
    </lineage>
</organism>
<evidence type="ECO:0000313" key="2">
    <source>
        <dbReference type="EMBL" id="GGJ04652.1"/>
    </source>
</evidence>
<dbReference type="GO" id="GO:0003677">
    <property type="term" value="F:DNA binding"/>
    <property type="evidence" value="ECO:0007669"/>
    <property type="project" value="InterPro"/>
</dbReference>
<protein>
    <recommendedName>
        <fullName evidence="1">Antirepressor protein C-terminal domain-containing protein</fullName>
    </recommendedName>
</protein>
<dbReference type="InterPro" id="IPR005039">
    <property type="entry name" value="Ant_C"/>
</dbReference>
<evidence type="ECO:0000313" key="3">
    <source>
        <dbReference type="Proteomes" id="UP000661507"/>
    </source>
</evidence>
<dbReference type="Proteomes" id="UP000661507">
    <property type="component" value="Unassembled WGS sequence"/>
</dbReference>
<reference evidence="2" key="2">
    <citation type="submission" date="2020-09" db="EMBL/GenBank/DDBJ databases">
        <authorList>
            <person name="Sun Q."/>
            <person name="Zhou Y."/>
        </authorList>
    </citation>
    <scope>NUCLEOTIDE SEQUENCE</scope>
    <source>
        <strain evidence="2">CGMCC 1.3617</strain>
    </source>
</reference>
<evidence type="ECO:0000259" key="1">
    <source>
        <dbReference type="Pfam" id="PF03374"/>
    </source>
</evidence>
<proteinExistence type="predicted"/>
<comment type="caution">
    <text evidence="2">The sequence shown here is derived from an EMBL/GenBank/DDBJ whole genome shotgun (WGS) entry which is preliminary data.</text>
</comment>
<dbReference type="RefSeq" id="WP_188965772.1">
    <property type="nucleotide sequence ID" value="NZ_BMKW01000002.1"/>
</dbReference>
<dbReference type="EMBL" id="BMKW01000002">
    <property type="protein sequence ID" value="GGJ04652.1"/>
    <property type="molecule type" value="Genomic_DNA"/>
</dbReference>
<accession>A0A917NJ35</accession>